<feature type="compositionally biased region" description="Basic and acidic residues" evidence="7">
    <location>
        <begin position="232"/>
        <end position="250"/>
    </location>
</feature>
<comment type="cofactor">
    <cofactor evidence="6">
        <name>Zn(2+)</name>
        <dbReference type="ChEBI" id="CHEBI:29105"/>
    </cofactor>
    <text evidence="6">Binds 1 zinc ion per subunit.</text>
</comment>
<keyword evidence="11" id="KW-1185">Reference proteome</keyword>
<dbReference type="RefSeq" id="WP_039105624.1">
    <property type="nucleotide sequence ID" value="NZ_CALYQC010000034.1"/>
</dbReference>
<dbReference type="GO" id="GO:0051603">
    <property type="term" value="P:proteolysis involved in protein catabolic process"/>
    <property type="evidence" value="ECO:0007669"/>
    <property type="project" value="TreeGrafter"/>
</dbReference>
<evidence type="ECO:0000256" key="4">
    <source>
        <dbReference type="ARBA" id="ARBA00022833"/>
    </source>
</evidence>
<dbReference type="PANTHER" id="PTHR22726">
    <property type="entry name" value="METALLOENDOPEPTIDASE OMA1"/>
    <property type="match status" value="1"/>
</dbReference>
<evidence type="ECO:0000313" key="10">
    <source>
        <dbReference type="EMBL" id="AJA45724.1"/>
    </source>
</evidence>
<name>A0A0A7S2I5_FRIPE</name>
<keyword evidence="8" id="KW-0732">Signal</keyword>
<evidence type="ECO:0000256" key="3">
    <source>
        <dbReference type="ARBA" id="ARBA00022801"/>
    </source>
</evidence>
<feature type="signal peptide" evidence="8">
    <location>
        <begin position="1"/>
        <end position="19"/>
    </location>
</feature>
<reference evidence="10 11" key="1">
    <citation type="journal article" date="2014" name="Appl. Environ. Microbiol.">
        <title>Gut symbionts from distinct hosts exhibit genotoxic activity via divergent colibactin biosynthetic pathways.</title>
        <authorList>
            <person name="Engel P."/>
            <person name="Vizcaino M.I."/>
            <person name="Crawford J.M."/>
        </authorList>
    </citation>
    <scope>NUCLEOTIDE SEQUENCE [LARGE SCALE GENOMIC DNA]</scope>
    <source>
        <strain evidence="10 11">PEB0191</strain>
    </source>
</reference>
<evidence type="ECO:0000256" key="2">
    <source>
        <dbReference type="ARBA" id="ARBA00022723"/>
    </source>
</evidence>
<evidence type="ECO:0000259" key="9">
    <source>
        <dbReference type="Pfam" id="PF01435"/>
    </source>
</evidence>
<dbReference type="Proteomes" id="UP000030901">
    <property type="component" value="Chromosome"/>
</dbReference>
<accession>A0A0A7S2I5</accession>
<proteinExistence type="inferred from homology"/>
<dbReference type="EMBL" id="CP009056">
    <property type="protein sequence ID" value="AJA45724.1"/>
    <property type="molecule type" value="Genomic_DNA"/>
</dbReference>
<dbReference type="PANTHER" id="PTHR22726:SF8">
    <property type="entry name" value="METALLOPROTEASE YCAL"/>
    <property type="match status" value="1"/>
</dbReference>
<dbReference type="EC" id="3.4.24.-" evidence="10"/>
<dbReference type="MEROPS" id="M48.022"/>
<dbReference type="Gene3D" id="3.30.2010.10">
    <property type="entry name" value="Metalloproteases ('zincins'), catalytic domain"/>
    <property type="match status" value="1"/>
</dbReference>
<evidence type="ECO:0000256" key="7">
    <source>
        <dbReference type="SAM" id="MobiDB-lite"/>
    </source>
</evidence>
<feature type="region of interest" description="Disordered" evidence="7">
    <location>
        <begin position="221"/>
        <end position="250"/>
    </location>
</feature>
<organism evidence="10 11">
    <name type="scientific">Frischella perrara</name>
    <dbReference type="NCBI Taxonomy" id="1267021"/>
    <lineage>
        <taxon>Bacteria</taxon>
        <taxon>Pseudomonadati</taxon>
        <taxon>Pseudomonadota</taxon>
        <taxon>Gammaproteobacteria</taxon>
        <taxon>Orbales</taxon>
        <taxon>Orbaceae</taxon>
        <taxon>Frischella</taxon>
    </lineage>
</organism>
<dbReference type="GO" id="GO:0046872">
    <property type="term" value="F:metal ion binding"/>
    <property type="evidence" value="ECO:0007669"/>
    <property type="project" value="UniProtKB-KW"/>
</dbReference>
<dbReference type="InterPro" id="IPR001915">
    <property type="entry name" value="Peptidase_M48"/>
</dbReference>
<evidence type="ECO:0000256" key="6">
    <source>
        <dbReference type="RuleBase" id="RU003983"/>
    </source>
</evidence>
<keyword evidence="4 6" id="KW-0862">Zinc</keyword>
<keyword evidence="5 6" id="KW-0482">Metalloprotease</keyword>
<dbReference type="HOGENOM" id="CLU_074068_0_0_6"/>
<dbReference type="GO" id="GO:0004222">
    <property type="term" value="F:metalloendopeptidase activity"/>
    <property type="evidence" value="ECO:0007669"/>
    <property type="project" value="InterPro"/>
</dbReference>
<dbReference type="STRING" id="1267021.FPB0191_01913"/>
<keyword evidence="2" id="KW-0479">Metal-binding</keyword>
<evidence type="ECO:0000256" key="5">
    <source>
        <dbReference type="ARBA" id="ARBA00023049"/>
    </source>
</evidence>
<feature type="domain" description="Peptidase M48" evidence="9">
    <location>
        <begin position="75"/>
        <end position="239"/>
    </location>
</feature>
<protein>
    <submittedName>
        <fullName evidence="10">Zn-dependent protease with chaperone function</fullName>
        <ecNumber evidence="10">3.4.24.-</ecNumber>
    </submittedName>
</protein>
<sequence>MKIKLIALSILGLTLNACQVTPANLIQTGAQAYETVTLSDEDVKKLSDDSCASMDSQSKIARPTSPYTERLNKIAKTLGYNVNGTTINYKVYITEEVNAWAMANGCVRVYSGLMDKMTDNEIQGVLGHELGHVALGHAKKAIQVAYATQLTRGLISASTNSTIATLSQSQLGDLTEKIINSRFSQKQETQADNYSFSFLVEKGINPIGIANAFDKLDSGKSSILSTHPSSKKRAENIRQKIDEMNAKNKK</sequence>
<dbReference type="OrthoDB" id="9810445at2"/>
<dbReference type="AlphaFoldDB" id="A0A0A7S2I5"/>
<feature type="chain" id="PRO_5002032768" evidence="8">
    <location>
        <begin position="20"/>
        <end position="250"/>
    </location>
</feature>
<evidence type="ECO:0000313" key="11">
    <source>
        <dbReference type="Proteomes" id="UP000030901"/>
    </source>
</evidence>
<gene>
    <name evidence="10" type="ORF">FPB0191_01913</name>
</gene>
<dbReference type="InterPro" id="IPR051156">
    <property type="entry name" value="Mito/Outer_Membr_Metalloprot"/>
</dbReference>
<evidence type="ECO:0000256" key="8">
    <source>
        <dbReference type="SAM" id="SignalP"/>
    </source>
</evidence>
<comment type="similarity">
    <text evidence="6">Belongs to the peptidase M48 family.</text>
</comment>
<dbReference type="GO" id="GO:0016020">
    <property type="term" value="C:membrane"/>
    <property type="evidence" value="ECO:0007669"/>
    <property type="project" value="TreeGrafter"/>
</dbReference>
<dbReference type="Pfam" id="PF01435">
    <property type="entry name" value="Peptidase_M48"/>
    <property type="match status" value="1"/>
</dbReference>
<dbReference type="CDD" id="cd07334">
    <property type="entry name" value="M48C_loiP_like"/>
    <property type="match status" value="1"/>
</dbReference>
<evidence type="ECO:0000256" key="1">
    <source>
        <dbReference type="ARBA" id="ARBA00022670"/>
    </source>
</evidence>
<keyword evidence="3 6" id="KW-0378">Hydrolase</keyword>
<keyword evidence="1 6" id="KW-0645">Protease</keyword>
<dbReference type="KEGG" id="fpp:FPB0191_01913"/>